<dbReference type="PANTHER" id="PTHR12246">
    <property type="entry name" value="PALMITOYLTRANSFERASE ZDHHC16"/>
    <property type="match status" value="1"/>
</dbReference>
<dbReference type="EMBL" id="CCKQ01008846">
    <property type="protein sequence ID" value="CDW80307.1"/>
    <property type="molecule type" value="Genomic_DNA"/>
</dbReference>
<dbReference type="Pfam" id="PF01529">
    <property type="entry name" value="DHHC"/>
    <property type="match status" value="1"/>
</dbReference>
<protein>
    <recommendedName>
        <fullName evidence="7">Palmitoyltransferase</fullName>
        <ecNumber evidence="7">2.3.1.225</ecNumber>
    </recommendedName>
</protein>
<evidence type="ECO:0000256" key="5">
    <source>
        <dbReference type="ARBA" id="ARBA00023136"/>
    </source>
</evidence>
<dbReference type="OMA" id="CIGMAYE"/>
<feature type="domain" description="Palmitoyltransferase DHHC" evidence="9">
    <location>
        <begin position="1"/>
        <end position="108"/>
    </location>
</feature>
<accession>A0A078AFM5</accession>
<reference evidence="10 11" key="1">
    <citation type="submission" date="2014-06" db="EMBL/GenBank/DDBJ databases">
        <authorList>
            <person name="Swart Estienne"/>
        </authorList>
    </citation>
    <scope>NUCLEOTIDE SEQUENCE [LARGE SCALE GENOMIC DNA]</scope>
    <source>
        <strain evidence="10 11">130c</strain>
    </source>
</reference>
<comment type="similarity">
    <text evidence="7">Belongs to the DHHC palmitoyltransferase family.</text>
</comment>
<keyword evidence="4 7" id="KW-1133">Transmembrane helix</keyword>
<proteinExistence type="inferred from homology"/>
<evidence type="ECO:0000259" key="9">
    <source>
        <dbReference type="Pfam" id="PF01529"/>
    </source>
</evidence>
<feature type="compositionally biased region" description="Polar residues" evidence="8">
    <location>
        <begin position="167"/>
        <end position="207"/>
    </location>
</feature>
<feature type="region of interest" description="Disordered" evidence="8">
    <location>
        <begin position="164"/>
        <end position="277"/>
    </location>
</feature>
<sequence length="370" mass="42922">MDHHCPWINNCVGFWNRKYFMLLLIYVAITTYYVCIGMAYEFFQSIKWELDAYYFSKTDKQYEMLFRSTLIQVSFLVNCMVGLLMTFFLKFHIYLMLNNKTTIENLEKKGQQYTSLYHIGGEYNFYQVFGTNKMLWPFPVVLSSGKPLGDGIYWQTTKDDLDYNKSPLKSDQSSAQKNPLSPDSNQKSTIQKGHKQQISNFDVQQSASTQGRSMQRQSQQQQRKAFQAVDVNSIQSKIPTGGSKAFSSSHSSNHQSNQQQQLNYQMSQQQQQYQQQLQNQNTFNPDNRIVIHQQDQRESIKRQLNAAIQNNHIKAQQLTQNIMKGPAGNQPGREQFTTATSSDRPPQFRQSKPGNFNGSTVTQNKRLVRR</sequence>
<comment type="catalytic activity">
    <reaction evidence="7">
        <text>L-cysteinyl-[protein] + hexadecanoyl-CoA = S-hexadecanoyl-L-cysteinyl-[protein] + CoA</text>
        <dbReference type="Rhea" id="RHEA:36683"/>
        <dbReference type="Rhea" id="RHEA-COMP:10131"/>
        <dbReference type="Rhea" id="RHEA-COMP:11032"/>
        <dbReference type="ChEBI" id="CHEBI:29950"/>
        <dbReference type="ChEBI" id="CHEBI:57287"/>
        <dbReference type="ChEBI" id="CHEBI:57379"/>
        <dbReference type="ChEBI" id="CHEBI:74151"/>
        <dbReference type="EC" id="2.3.1.225"/>
    </reaction>
</comment>
<evidence type="ECO:0000256" key="6">
    <source>
        <dbReference type="ARBA" id="ARBA00023315"/>
    </source>
</evidence>
<dbReference type="PROSITE" id="PS50216">
    <property type="entry name" value="DHHC"/>
    <property type="match status" value="1"/>
</dbReference>
<keyword evidence="6 7" id="KW-0012">Acyltransferase</keyword>
<dbReference type="OrthoDB" id="292726at2759"/>
<evidence type="ECO:0000256" key="3">
    <source>
        <dbReference type="ARBA" id="ARBA00022692"/>
    </source>
</evidence>
<dbReference type="EC" id="2.3.1.225" evidence="7"/>
<feature type="compositionally biased region" description="Low complexity" evidence="8">
    <location>
        <begin position="208"/>
        <end position="223"/>
    </location>
</feature>
<feature type="transmembrane region" description="Helical" evidence="7">
    <location>
        <begin position="64"/>
        <end position="89"/>
    </location>
</feature>
<evidence type="ECO:0000256" key="4">
    <source>
        <dbReference type="ARBA" id="ARBA00022989"/>
    </source>
</evidence>
<keyword evidence="5 7" id="KW-0472">Membrane</keyword>
<dbReference type="AlphaFoldDB" id="A0A078AFM5"/>
<evidence type="ECO:0000313" key="11">
    <source>
        <dbReference type="Proteomes" id="UP000039865"/>
    </source>
</evidence>
<dbReference type="GO" id="GO:0016020">
    <property type="term" value="C:membrane"/>
    <property type="evidence" value="ECO:0007669"/>
    <property type="project" value="UniProtKB-SubCell"/>
</dbReference>
<feature type="compositionally biased region" description="Polar residues" evidence="8">
    <location>
        <begin position="335"/>
        <end position="370"/>
    </location>
</feature>
<keyword evidence="2 7" id="KW-0808">Transferase</keyword>
<name>A0A078AFM5_STYLE</name>
<evidence type="ECO:0000256" key="8">
    <source>
        <dbReference type="SAM" id="MobiDB-lite"/>
    </source>
</evidence>
<dbReference type="GO" id="GO:0019706">
    <property type="term" value="F:protein-cysteine S-palmitoyltransferase activity"/>
    <property type="evidence" value="ECO:0007669"/>
    <property type="project" value="UniProtKB-EC"/>
</dbReference>
<evidence type="ECO:0000256" key="2">
    <source>
        <dbReference type="ARBA" id="ARBA00022679"/>
    </source>
</evidence>
<evidence type="ECO:0000313" key="10">
    <source>
        <dbReference type="EMBL" id="CDW80307.1"/>
    </source>
</evidence>
<keyword evidence="3 7" id="KW-0812">Transmembrane</keyword>
<feature type="region of interest" description="Disordered" evidence="8">
    <location>
        <begin position="325"/>
        <end position="370"/>
    </location>
</feature>
<dbReference type="InterPro" id="IPR039859">
    <property type="entry name" value="PFA4/ZDH16/20/ERF2-like"/>
</dbReference>
<gene>
    <name evidence="10" type="primary">Contig13619.g14527</name>
    <name evidence="10" type="ORF">STYLEM_9304</name>
</gene>
<evidence type="ECO:0000256" key="7">
    <source>
        <dbReference type="RuleBase" id="RU079119"/>
    </source>
</evidence>
<dbReference type="Proteomes" id="UP000039865">
    <property type="component" value="Unassembled WGS sequence"/>
</dbReference>
<dbReference type="InParanoid" id="A0A078AFM5"/>
<evidence type="ECO:0000256" key="1">
    <source>
        <dbReference type="ARBA" id="ARBA00004141"/>
    </source>
</evidence>
<comment type="subcellular location">
    <subcellularLocation>
        <location evidence="1">Membrane</location>
        <topology evidence="1">Multi-pass membrane protein</topology>
    </subcellularLocation>
</comment>
<feature type="compositionally biased region" description="Low complexity" evidence="8">
    <location>
        <begin position="247"/>
        <end position="277"/>
    </location>
</feature>
<keyword evidence="11" id="KW-1185">Reference proteome</keyword>
<comment type="domain">
    <text evidence="7">The DHHC domain is required for palmitoyltransferase activity.</text>
</comment>
<organism evidence="10 11">
    <name type="scientific">Stylonychia lemnae</name>
    <name type="common">Ciliate</name>
    <dbReference type="NCBI Taxonomy" id="5949"/>
    <lineage>
        <taxon>Eukaryota</taxon>
        <taxon>Sar</taxon>
        <taxon>Alveolata</taxon>
        <taxon>Ciliophora</taxon>
        <taxon>Intramacronucleata</taxon>
        <taxon>Spirotrichea</taxon>
        <taxon>Stichotrichia</taxon>
        <taxon>Sporadotrichida</taxon>
        <taxon>Oxytrichidae</taxon>
        <taxon>Stylonychinae</taxon>
        <taxon>Stylonychia</taxon>
    </lineage>
</organism>
<dbReference type="InterPro" id="IPR001594">
    <property type="entry name" value="Palmitoyltrfase_DHHC"/>
</dbReference>
<feature type="transmembrane region" description="Helical" evidence="7">
    <location>
        <begin position="20"/>
        <end position="43"/>
    </location>
</feature>